<evidence type="ECO:0000256" key="6">
    <source>
        <dbReference type="SAM" id="MobiDB-lite"/>
    </source>
</evidence>
<feature type="transmembrane region" description="Helical" evidence="7">
    <location>
        <begin position="12"/>
        <end position="31"/>
    </location>
</feature>
<dbReference type="InterPro" id="IPR039509">
    <property type="entry name" value="SPATA31"/>
</dbReference>
<dbReference type="Pfam" id="PF15371">
    <property type="entry name" value="DUF4599"/>
    <property type="match status" value="1"/>
</dbReference>
<name>A0A7J7UNG7_MYOMY</name>
<evidence type="ECO:0000256" key="3">
    <source>
        <dbReference type="ARBA" id="ARBA00022989"/>
    </source>
</evidence>
<evidence type="ECO:0000256" key="2">
    <source>
        <dbReference type="ARBA" id="ARBA00022692"/>
    </source>
</evidence>
<feature type="region of interest" description="Disordered" evidence="6">
    <location>
        <begin position="968"/>
        <end position="996"/>
    </location>
</feature>
<feature type="domain" description="SPATA31-like" evidence="9">
    <location>
        <begin position="53"/>
        <end position="138"/>
    </location>
</feature>
<dbReference type="InterPro" id="IPR027970">
    <property type="entry name" value="SPATA31-like"/>
</dbReference>
<evidence type="ECO:0000259" key="9">
    <source>
        <dbReference type="Pfam" id="PF15371"/>
    </source>
</evidence>
<comment type="caution">
    <text evidence="10">The sequence shown here is derived from an EMBL/GenBank/DDBJ whole genome shotgun (WGS) entry which is preliminary data.</text>
</comment>
<evidence type="ECO:0000313" key="11">
    <source>
        <dbReference type="Proteomes" id="UP000527355"/>
    </source>
</evidence>
<comment type="similarity">
    <text evidence="5">Belongs to the SPATA31 family.</text>
</comment>
<feature type="region of interest" description="Disordered" evidence="6">
    <location>
        <begin position="1105"/>
        <end position="1136"/>
    </location>
</feature>
<feature type="region of interest" description="Disordered" evidence="6">
    <location>
        <begin position="907"/>
        <end position="930"/>
    </location>
</feature>
<feature type="compositionally biased region" description="Polar residues" evidence="6">
    <location>
        <begin position="158"/>
        <end position="170"/>
    </location>
</feature>
<evidence type="ECO:0000256" key="5">
    <source>
        <dbReference type="ARBA" id="ARBA00035009"/>
    </source>
</evidence>
<evidence type="ECO:0000256" key="1">
    <source>
        <dbReference type="ARBA" id="ARBA00004167"/>
    </source>
</evidence>
<feature type="compositionally biased region" description="Basic and acidic residues" evidence="6">
    <location>
        <begin position="1259"/>
        <end position="1269"/>
    </location>
</feature>
<reference evidence="10 11" key="1">
    <citation type="journal article" date="2020" name="Nature">
        <title>Six reference-quality genomes reveal evolution of bat adaptations.</title>
        <authorList>
            <person name="Jebb D."/>
            <person name="Huang Z."/>
            <person name="Pippel M."/>
            <person name="Hughes G.M."/>
            <person name="Lavrichenko K."/>
            <person name="Devanna P."/>
            <person name="Winkler S."/>
            <person name="Jermiin L.S."/>
            <person name="Skirmuntt E.C."/>
            <person name="Katzourakis A."/>
            <person name="Burkitt-Gray L."/>
            <person name="Ray D.A."/>
            <person name="Sullivan K.A.M."/>
            <person name="Roscito J.G."/>
            <person name="Kirilenko B.M."/>
            <person name="Davalos L.M."/>
            <person name="Corthals A.P."/>
            <person name="Power M.L."/>
            <person name="Jones G."/>
            <person name="Ransome R.D."/>
            <person name="Dechmann D.K.N."/>
            <person name="Locatelli A.G."/>
            <person name="Puechmaille S.J."/>
            <person name="Fedrigo O."/>
            <person name="Jarvis E.D."/>
            <person name="Hiller M."/>
            <person name="Vernes S.C."/>
            <person name="Myers E.W."/>
            <person name="Teeling E.C."/>
        </authorList>
    </citation>
    <scope>NUCLEOTIDE SEQUENCE [LARGE SCALE GENOMIC DNA]</scope>
    <source>
        <strain evidence="10">MMyoMyo1</strain>
        <tissue evidence="10">Flight muscle</tissue>
    </source>
</reference>
<proteinExistence type="inferred from homology"/>
<dbReference type="VEuPathDB" id="HostDB:GeneID_118667362"/>
<evidence type="ECO:0000256" key="7">
    <source>
        <dbReference type="SAM" id="Phobius"/>
    </source>
</evidence>
<feature type="region of interest" description="Disordered" evidence="6">
    <location>
        <begin position="149"/>
        <end position="170"/>
    </location>
</feature>
<sequence>MLSVTFVLRSVGYFLYTYGAIFLIILIIWQVKRSYYGLRLEPKRSCYQRHQKLKPKARDAVSKARRHFWKETEKPWELLSVMKSQGWLPQEGSVRRLLCADPCCQICNAMALEIQQLLVDENTPISATSPGPSEGSPCLKILPKSNMSFEQSLEHHSPQTQKPSLPSATQTVSQLTAKKSLCRPFTQSAGQSDDPVSMQDYLTKNVNLGQRIQSQDMPRLHETMSSLQFEGPRIPVNQQEVTRHNLNRVYGNQGQPPLHPQVPMLTLNQDITTLTHSMALPMVTILPSYLPFSSPEVLRLLEVHVKKWMHFQRWGLPRRVEESLRQLMPNLPLFYQLVNNQPASFIQNEFSVEIFVPISYQTWGPCMAGQATQAFWVSEWSIINPVQRHHYQQNPNHLALALPSPIFKDLSGLYPLTGQQANDSVGHLQQKYIQLFCGLPSLHSESLANASLSSLDHSTDGSMSKLSLEDPFLFKELSFLPLLPKTPPQSAPPSSSSSPNWVIPSDHQQTQIHVPFLTLAECEALEYHLLQRQLQCQWGLPAVLQRAQHTQNSVQYKSCGTAQSPRTVKTSWLGKPISVLTREHARRLLDFHLQRQLIHHRWGLPQMIQQSFQLLLAPIHQQTPSWSSTALANVSVAQHSALEATGADDPFSPSKDPVSVLMPHLLDQVKAILQSHINSKCGQIHEGKVPAHVSRSCECLIPGGLKVAPFTCTPESKLLELQAATDPDLQQKVRHWMPTVPDQQQETFPDAATEPRKLTRALSKEVLEKLEMILRHKYLTFLSGLNPLYYVAPSKAMAPAITAHAATTEVVPEAVKILTEPLTQMISLEEQYLSREPFFQDTKETCEEIAGDFQSEVQVEGMIEMEPLERQTETARPYLFKKPILAKLNFHLRRKVLEIQWGIPTEARESREQTGATPENTSTQESLGSLNNQGKTCLQELPIPLDIPCAPPPEWLCLKEQLSTELKAVQQNQKQPSSRAVPHGSAHEPCKMTQPCRDMTEGPVPCVQLEASVNHPSLEESQIPDSQSPGKSTYSAPVPMLTEKKEDPRKPKSSGKHREGDAGFVLFSTREKSHPVAQRPQGMLLNRTPQSPWLLRHRLDALCQQSSQHHPQLKPPELLPGVPGGKESKKNDLQDSQTRINVSLKGARIPKNAQPVGPQASQAQPVLAQLIQHKPLQGPTLQGQVLQGQVMPAHIHKRPSLPESDLRYKMKSVLQYINLKAKGKEHKESMFLTAVKVANTRKESAAKRLAPAKSPIEQTKTEKKIRGDPKAPSPPTEKQVGLDSLEGSHSPNSKLRHRSCSHQLQSSSGLGHPRHCPRHCPQVACATQPGSHPNSQLSPQREMLACSGRPSTIKGLCRLPHVCIP</sequence>
<evidence type="ECO:0000256" key="4">
    <source>
        <dbReference type="ARBA" id="ARBA00023136"/>
    </source>
</evidence>
<dbReference type="PANTHER" id="PTHR21859:SF15">
    <property type="entry name" value="PROTEIN SPATA31F1-RELATED"/>
    <property type="match status" value="1"/>
</dbReference>
<keyword evidence="2 7" id="KW-0812">Transmembrane</keyword>
<keyword evidence="4 7" id="KW-0472">Membrane</keyword>
<dbReference type="Pfam" id="PF14650">
    <property type="entry name" value="FAM75"/>
    <property type="match status" value="2"/>
</dbReference>
<feature type="compositionally biased region" description="Polar residues" evidence="6">
    <location>
        <begin position="1019"/>
        <end position="1035"/>
    </location>
</feature>
<dbReference type="PANTHER" id="PTHR21859">
    <property type="entry name" value="ACROSOME-SPECIFIC PROTEIN"/>
    <property type="match status" value="1"/>
</dbReference>
<feature type="domain" description="SPATA31" evidence="8">
    <location>
        <begin position="486"/>
        <end position="639"/>
    </location>
</feature>
<feature type="region of interest" description="Disordered" evidence="6">
    <location>
        <begin position="1242"/>
        <end position="1313"/>
    </location>
</feature>
<accession>A0A7J7UNG7</accession>
<feature type="compositionally biased region" description="Basic and acidic residues" evidence="6">
    <location>
        <begin position="1042"/>
        <end position="1061"/>
    </location>
</feature>
<organism evidence="10 11">
    <name type="scientific">Myotis myotis</name>
    <name type="common">Greater mouse-eared bat</name>
    <name type="synonym">Vespertilio myotis</name>
    <dbReference type="NCBI Taxonomy" id="51298"/>
    <lineage>
        <taxon>Eukaryota</taxon>
        <taxon>Metazoa</taxon>
        <taxon>Chordata</taxon>
        <taxon>Craniata</taxon>
        <taxon>Vertebrata</taxon>
        <taxon>Euteleostomi</taxon>
        <taxon>Mammalia</taxon>
        <taxon>Eutheria</taxon>
        <taxon>Laurasiatheria</taxon>
        <taxon>Chiroptera</taxon>
        <taxon>Yangochiroptera</taxon>
        <taxon>Vespertilionidae</taxon>
        <taxon>Myotis</taxon>
    </lineage>
</organism>
<feature type="region of interest" description="Disordered" evidence="6">
    <location>
        <begin position="1016"/>
        <end position="1085"/>
    </location>
</feature>
<feature type="compositionally biased region" description="Polar residues" evidence="6">
    <location>
        <begin position="968"/>
        <end position="978"/>
    </location>
</feature>
<keyword evidence="11" id="KW-1185">Reference proteome</keyword>
<feature type="domain" description="SPATA31" evidence="8">
    <location>
        <begin position="426"/>
        <end position="459"/>
    </location>
</feature>
<dbReference type="Proteomes" id="UP000527355">
    <property type="component" value="Unassembled WGS sequence"/>
</dbReference>
<dbReference type="OrthoDB" id="9449847at2759"/>
<evidence type="ECO:0000313" key="10">
    <source>
        <dbReference type="EMBL" id="KAF6314460.1"/>
    </source>
</evidence>
<dbReference type="EMBL" id="JABWUV010000012">
    <property type="protein sequence ID" value="KAF6314460.1"/>
    <property type="molecule type" value="Genomic_DNA"/>
</dbReference>
<feature type="compositionally biased region" description="Polar residues" evidence="6">
    <location>
        <begin position="913"/>
        <end position="930"/>
    </location>
</feature>
<gene>
    <name evidence="10" type="ORF">mMyoMyo1_004866</name>
</gene>
<keyword evidence="3 7" id="KW-1133">Transmembrane helix</keyword>
<comment type="subcellular location">
    <subcellularLocation>
        <location evidence="1">Membrane</location>
        <topology evidence="1">Single-pass membrane protein</topology>
    </subcellularLocation>
</comment>
<dbReference type="GO" id="GO:0016020">
    <property type="term" value="C:membrane"/>
    <property type="evidence" value="ECO:0007669"/>
    <property type="project" value="UniProtKB-SubCell"/>
</dbReference>
<evidence type="ECO:0000259" key="8">
    <source>
        <dbReference type="Pfam" id="PF14650"/>
    </source>
</evidence>
<protein>
    <submittedName>
        <fullName evidence="10">Family with sequence similarity 205 member A</fullName>
    </submittedName>
</protein>